<sequence>MGENLCLPRIVDGRGAFARAQRHRALVQRETSKGPPCGGDQSVEPLWKSIRFCRRSGSQCCWPHTHPESGKKTQAHSRW</sequence>
<keyword evidence="2" id="KW-1185">Reference proteome</keyword>
<dbReference type="AlphaFoldDB" id="A0A9D4RQD9"/>
<gene>
    <name evidence="1" type="ORF">DPMN_038099</name>
</gene>
<protein>
    <submittedName>
        <fullName evidence="1">Uncharacterized protein</fullName>
    </submittedName>
</protein>
<evidence type="ECO:0000313" key="2">
    <source>
        <dbReference type="Proteomes" id="UP000828390"/>
    </source>
</evidence>
<name>A0A9D4RQD9_DREPO</name>
<accession>A0A9D4RQD9</accession>
<proteinExistence type="predicted"/>
<organism evidence="1 2">
    <name type="scientific">Dreissena polymorpha</name>
    <name type="common">Zebra mussel</name>
    <name type="synonym">Mytilus polymorpha</name>
    <dbReference type="NCBI Taxonomy" id="45954"/>
    <lineage>
        <taxon>Eukaryota</taxon>
        <taxon>Metazoa</taxon>
        <taxon>Spiralia</taxon>
        <taxon>Lophotrochozoa</taxon>
        <taxon>Mollusca</taxon>
        <taxon>Bivalvia</taxon>
        <taxon>Autobranchia</taxon>
        <taxon>Heteroconchia</taxon>
        <taxon>Euheterodonta</taxon>
        <taxon>Imparidentia</taxon>
        <taxon>Neoheterodontei</taxon>
        <taxon>Myida</taxon>
        <taxon>Dreissenoidea</taxon>
        <taxon>Dreissenidae</taxon>
        <taxon>Dreissena</taxon>
    </lineage>
</organism>
<evidence type="ECO:0000313" key="1">
    <source>
        <dbReference type="EMBL" id="KAH3874845.1"/>
    </source>
</evidence>
<reference evidence="1" key="1">
    <citation type="journal article" date="2019" name="bioRxiv">
        <title>The Genome of the Zebra Mussel, Dreissena polymorpha: A Resource for Invasive Species Research.</title>
        <authorList>
            <person name="McCartney M.A."/>
            <person name="Auch B."/>
            <person name="Kono T."/>
            <person name="Mallez S."/>
            <person name="Zhang Y."/>
            <person name="Obille A."/>
            <person name="Becker A."/>
            <person name="Abrahante J.E."/>
            <person name="Garbe J."/>
            <person name="Badalamenti J.P."/>
            <person name="Herman A."/>
            <person name="Mangelson H."/>
            <person name="Liachko I."/>
            <person name="Sullivan S."/>
            <person name="Sone E.D."/>
            <person name="Koren S."/>
            <person name="Silverstein K.A.T."/>
            <person name="Beckman K.B."/>
            <person name="Gohl D.M."/>
        </authorList>
    </citation>
    <scope>NUCLEOTIDE SEQUENCE</scope>
    <source>
        <strain evidence="1">Duluth1</strain>
        <tissue evidence="1">Whole animal</tissue>
    </source>
</reference>
<comment type="caution">
    <text evidence="1">The sequence shown here is derived from an EMBL/GenBank/DDBJ whole genome shotgun (WGS) entry which is preliminary data.</text>
</comment>
<dbReference type="EMBL" id="JAIWYP010000002">
    <property type="protein sequence ID" value="KAH3874845.1"/>
    <property type="molecule type" value="Genomic_DNA"/>
</dbReference>
<dbReference type="Proteomes" id="UP000828390">
    <property type="component" value="Unassembled WGS sequence"/>
</dbReference>
<reference evidence="1" key="2">
    <citation type="submission" date="2020-11" db="EMBL/GenBank/DDBJ databases">
        <authorList>
            <person name="McCartney M.A."/>
            <person name="Auch B."/>
            <person name="Kono T."/>
            <person name="Mallez S."/>
            <person name="Becker A."/>
            <person name="Gohl D.M."/>
            <person name="Silverstein K.A.T."/>
            <person name="Koren S."/>
            <person name="Bechman K.B."/>
            <person name="Herman A."/>
            <person name="Abrahante J.E."/>
            <person name="Garbe J."/>
        </authorList>
    </citation>
    <scope>NUCLEOTIDE SEQUENCE</scope>
    <source>
        <strain evidence="1">Duluth1</strain>
        <tissue evidence="1">Whole animal</tissue>
    </source>
</reference>